<dbReference type="Proteomes" id="UP001583172">
    <property type="component" value="Unassembled WGS sequence"/>
</dbReference>
<accession>A0ABR3VG19</accession>
<feature type="region of interest" description="Disordered" evidence="1">
    <location>
        <begin position="295"/>
        <end position="318"/>
    </location>
</feature>
<gene>
    <name evidence="2" type="ORF">VTJ49DRAFT_164</name>
</gene>
<reference evidence="2 3" key="1">
    <citation type="journal article" date="2024" name="Commun. Biol.">
        <title>Comparative genomic analysis of thermophilic fungi reveals convergent evolutionary adaptations and gene losses.</title>
        <authorList>
            <person name="Steindorff A.S."/>
            <person name="Aguilar-Pontes M.V."/>
            <person name="Robinson A.J."/>
            <person name="Andreopoulos B."/>
            <person name="LaButti K."/>
            <person name="Kuo A."/>
            <person name="Mondo S."/>
            <person name="Riley R."/>
            <person name="Otillar R."/>
            <person name="Haridas S."/>
            <person name="Lipzen A."/>
            <person name="Grimwood J."/>
            <person name="Schmutz J."/>
            <person name="Clum A."/>
            <person name="Reid I.D."/>
            <person name="Moisan M.C."/>
            <person name="Butler G."/>
            <person name="Nguyen T.T.M."/>
            <person name="Dewar K."/>
            <person name="Conant G."/>
            <person name="Drula E."/>
            <person name="Henrissat B."/>
            <person name="Hansel C."/>
            <person name="Singer S."/>
            <person name="Hutchinson M.I."/>
            <person name="de Vries R.P."/>
            <person name="Natvig D.O."/>
            <person name="Powell A.J."/>
            <person name="Tsang A."/>
            <person name="Grigoriev I.V."/>
        </authorList>
    </citation>
    <scope>NUCLEOTIDE SEQUENCE [LARGE SCALE GENOMIC DNA]</scope>
    <source>
        <strain evidence="2 3">CBS 620.91</strain>
    </source>
</reference>
<evidence type="ECO:0000313" key="3">
    <source>
        <dbReference type="Proteomes" id="UP001583172"/>
    </source>
</evidence>
<proteinExistence type="predicted"/>
<feature type="region of interest" description="Disordered" evidence="1">
    <location>
        <begin position="1"/>
        <end position="48"/>
    </location>
</feature>
<feature type="compositionally biased region" description="Gly residues" evidence="1">
    <location>
        <begin position="295"/>
        <end position="306"/>
    </location>
</feature>
<evidence type="ECO:0000313" key="2">
    <source>
        <dbReference type="EMBL" id="KAL1840724.1"/>
    </source>
</evidence>
<dbReference type="EMBL" id="JAZGSY010000101">
    <property type="protein sequence ID" value="KAL1840724.1"/>
    <property type="molecule type" value="Genomic_DNA"/>
</dbReference>
<keyword evidence="3" id="KW-1185">Reference proteome</keyword>
<name>A0ABR3VG19_HUMIN</name>
<organism evidence="2 3">
    <name type="scientific">Humicola insolens</name>
    <name type="common">Soft-rot fungus</name>
    <dbReference type="NCBI Taxonomy" id="85995"/>
    <lineage>
        <taxon>Eukaryota</taxon>
        <taxon>Fungi</taxon>
        <taxon>Dikarya</taxon>
        <taxon>Ascomycota</taxon>
        <taxon>Pezizomycotina</taxon>
        <taxon>Sordariomycetes</taxon>
        <taxon>Sordariomycetidae</taxon>
        <taxon>Sordariales</taxon>
        <taxon>Chaetomiaceae</taxon>
        <taxon>Mycothermus</taxon>
    </lineage>
</organism>
<comment type="caution">
    <text evidence="2">The sequence shown here is derived from an EMBL/GenBank/DDBJ whole genome shotgun (WGS) entry which is preliminary data.</text>
</comment>
<evidence type="ECO:0000256" key="1">
    <source>
        <dbReference type="SAM" id="MobiDB-lite"/>
    </source>
</evidence>
<protein>
    <submittedName>
        <fullName evidence="2">Uncharacterized protein</fullName>
    </submittedName>
</protein>
<sequence length="466" mass="51090">MSNPQPSNRAKRKANAFTTTINTSSSSRGRGSLGYDDDDPDDDGRPQDETVGTLLAAIATCMNEALRILMFADKRHWGPDEFEQTRALEDALDEAKKDFQEMGPLVGGRWYYEHDRTPDSLRRLSHLLTLFSSHTETFHTWARQGGPINPSWTLETNRLRRLLHRAQCRAAGNVFAATTAAAAADTGSAEGRRCLGAFLVRRRQLKVEAERARREKEREGLPAWQRERERQQSIGEGMEGEGYGGGLYGQEGEGAEQVGGNPGKRREGMRRRGSLEELIPTCNAVGRFRVFRGDVGGGGSGGGGEAVGEEDHGPRNASAPLHDAAFVCDFCDGHIVWRDLQTIPSERAPLAPTAVTGYPHWQARGVSFETGEEKTVVFPPLAIANHIPPEPGEWQAALVCPFCDEATYVDEGEDSSEMRYVQDEAGFPDLDAFQAHLEWYHTALPVPPISSLASALPSAAEKCAVM</sequence>